<reference evidence="2 4" key="3">
    <citation type="submission" date="2020-11" db="EMBL/GenBank/DDBJ databases">
        <title>Closed and high quality bacterial genomes of the OMM12 community.</title>
        <authorList>
            <person name="Marbouty M."/>
            <person name="Lamy-Besnier Q."/>
            <person name="Debarbieux L."/>
            <person name="Koszul R."/>
        </authorList>
    </citation>
    <scope>NUCLEOTIDE SEQUENCE [LARGE SCALE GENOMIC DNA]</scope>
    <source>
        <strain evidence="2 4">KB18</strain>
    </source>
</reference>
<dbReference type="Proteomes" id="UP000596035">
    <property type="component" value="Chromosome"/>
</dbReference>
<sequence length="80" mass="8672">MSEREKAIALLEKIPDYKMAYVVGYLQGLSAGETDEVPNATTVAALEEVNEMIRTGSGQHFEGTAAEFFAMLDREDGADA</sequence>
<accession>A0A1Z2XR80</accession>
<evidence type="ECO:0000313" key="3">
    <source>
        <dbReference type="Proteomes" id="UP000196710"/>
    </source>
</evidence>
<proteinExistence type="predicted"/>
<dbReference type="AlphaFoldDB" id="A0A1Z2XR80"/>
<dbReference type="KEGG" id="amur:ADH66_09680"/>
<evidence type="ECO:0000313" key="2">
    <source>
        <dbReference type="EMBL" id="QQR30184.1"/>
    </source>
</evidence>
<evidence type="ECO:0000313" key="4">
    <source>
        <dbReference type="Proteomes" id="UP000596035"/>
    </source>
</evidence>
<dbReference type="Proteomes" id="UP000196710">
    <property type="component" value="Chromosome"/>
</dbReference>
<evidence type="ECO:0008006" key="5">
    <source>
        <dbReference type="Google" id="ProtNLM"/>
    </source>
</evidence>
<reference evidence="1" key="1">
    <citation type="journal article" date="2017" name="Genome Announc.">
        <title>High-Quality Whole-Genome Sequences of the Oligo-Mouse-Microbiota Bacterial Community.</title>
        <authorList>
            <person name="Garzetti D."/>
            <person name="Brugiroux S."/>
            <person name="Bunk B."/>
            <person name="Pukall R."/>
            <person name="McCoy K.D."/>
            <person name="Macpherson A.J."/>
            <person name="Stecher B."/>
        </authorList>
    </citation>
    <scope>NUCLEOTIDE SEQUENCE</scope>
    <source>
        <strain evidence="1">KB18</strain>
    </source>
</reference>
<dbReference type="RefSeq" id="WP_066541328.1">
    <property type="nucleotide sequence ID" value="NZ_CAPVCI010000032.1"/>
</dbReference>
<name>A0A1Z2XR80_9FIRM</name>
<dbReference type="EMBL" id="CP021422">
    <property type="protein sequence ID" value="ASB40901.1"/>
    <property type="molecule type" value="Genomic_DNA"/>
</dbReference>
<protein>
    <recommendedName>
        <fullName evidence="5">Toxin-antitoxin system protein</fullName>
    </recommendedName>
</protein>
<organism evidence="2 4">
    <name type="scientific">Acutalibacter muris</name>
    <dbReference type="NCBI Taxonomy" id="1796620"/>
    <lineage>
        <taxon>Bacteria</taxon>
        <taxon>Bacillati</taxon>
        <taxon>Bacillota</taxon>
        <taxon>Clostridia</taxon>
        <taxon>Eubacteriales</taxon>
        <taxon>Acutalibacteraceae</taxon>
        <taxon>Acutalibacter</taxon>
    </lineage>
</organism>
<dbReference type="EMBL" id="CP065321">
    <property type="protein sequence ID" value="QQR30184.1"/>
    <property type="molecule type" value="Genomic_DNA"/>
</dbReference>
<keyword evidence="3" id="KW-1185">Reference proteome</keyword>
<reference evidence="3" key="2">
    <citation type="submission" date="2017-05" db="EMBL/GenBank/DDBJ databases">
        <title>Improved OligoMM genomes.</title>
        <authorList>
            <person name="Garzetti D."/>
        </authorList>
    </citation>
    <scope>NUCLEOTIDE SEQUENCE [LARGE SCALE GENOMIC DNA]</scope>
    <source>
        <strain evidence="3">KB18</strain>
    </source>
</reference>
<gene>
    <name evidence="1" type="ORF">ADH66_09680</name>
    <name evidence="2" type="ORF">I5Q82_00015</name>
</gene>
<evidence type="ECO:0000313" key="1">
    <source>
        <dbReference type="EMBL" id="ASB40901.1"/>
    </source>
</evidence>